<organism evidence="1 2">
    <name type="scientific">Prunus persica</name>
    <name type="common">Peach</name>
    <name type="synonym">Amygdalus persica</name>
    <dbReference type="NCBI Taxonomy" id="3760"/>
    <lineage>
        <taxon>Eukaryota</taxon>
        <taxon>Viridiplantae</taxon>
        <taxon>Streptophyta</taxon>
        <taxon>Embryophyta</taxon>
        <taxon>Tracheophyta</taxon>
        <taxon>Spermatophyta</taxon>
        <taxon>Magnoliopsida</taxon>
        <taxon>eudicotyledons</taxon>
        <taxon>Gunneridae</taxon>
        <taxon>Pentapetalae</taxon>
        <taxon>rosids</taxon>
        <taxon>fabids</taxon>
        <taxon>Rosales</taxon>
        <taxon>Rosaceae</taxon>
        <taxon>Amygdaloideae</taxon>
        <taxon>Amygdaleae</taxon>
        <taxon>Prunus</taxon>
    </lineage>
</organism>
<proteinExistence type="predicted"/>
<accession>A0A251NRP8</accession>
<gene>
    <name evidence="1" type="ORF">PRUPE_6G170100</name>
</gene>
<sequence length="74" mass="8197">SVSGWHRPIILPLPGAGGDRCSVKPALRNSLHSRNHEAQSLRPSHMAQLLAWNGQVRIEPLQTDPLYWANVPTP</sequence>
<dbReference type="Gramene" id="ONI01973">
    <property type="protein sequence ID" value="ONI01973"/>
    <property type="gene ID" value="PRUPE_6G170100"/>
</dbReference>
<dbReference type="AntiFam" id="ANF00039">
    <property type="entry name" value="Antisense to SRP RNA"/>
</dbReference>
<keyword evidence="2" id="KW-1185">Reference proteome</keyword>
<dbReference type="EMBL" id="CM007656">
    <property type="protein sequence ID" value="ONI01973.1"/>
    <property type="molecule type" value="Genomic_DNA"/>
</dbReference>
<dbReference type="AlphaFoldDB" id="A0A251NRP8"/>
<evidence type="ECO:0000313" key="2">
    <source>
        <dbReference type="Proteomes" id="UP000006882"/>
    </source>
</evidence>
<evidence type="ECO:0000313" key="1">
    <source>
        <dbReference type="EMBL" id="ONI01973.1"/>
    </source>
</evidence>
<dbReference type="Proteomes" id="UP000006882">
    <property type="component" value="Chromosome G6"/>
</dbReference>
<name>A0A251NRP8_PRUPE</name>
<reference evidence="1 2" key="1">
    <citation type="journal article" date="2013" name="Nat. Genet.">
        <title>The high-quality draft genome of peach (Prunus persica) identifies unique patterns of genetic diversity, domestication and genome evolution.</title>
        <authorList>
            <consortium name="International Peach Genome Initiative"/>
            <person name="Verde I."/>
            <person name="Abbott A.G."/>
            <person name="Scalabrin S."/>
            <person name="Jung S."/>
            <person name="Shu S."/>
            <person name="Marroni F."/>
            <person name="Zhebentyayeva T."/>
            <person name="Dettori M.T."/>
            <person name="Grimwood J."/>
            <person name="Cattonaro F."/>
            <person name="Zuccolo A."/>
            <person name="Rossini L."/>
            <person name="Jenkins J."/>
            <person name="Vendramin E."/>
            <person name="Meisel L.A."/>
            <person name="Decroocq V."/>
            <person name="Sosinski B."/>
            <person name="Prochnik S."/>
            <person name="Mitros T."/>
            <person name="Policriti A."/>
            <person name="Cipriani G."/>
            <person name="Dondini L."/>
            <person name="Ficklin S."/>
            <person name="Goodstein D.M."/>
            <person name="Xuan P."/>
            <person name="Del Fabbro C."/>
            <person name="Aramini V."/>
            <person name="Copetti D."/>
            <person name="Gonzalez S."/>
            <person name="Horner D.S."/>
            <person name="Falchi R."/>
            <person name="Lucas S."/>
            <person name="Mica E."/>
            <person name="Maldonado J."/>
            <person name="Lazzari B."/>
            <person name="Bielenberg D."/>
            <person name="Pirona R."/>
            <person name="Miculan M."/>
            <person name="Barakat A."/>
            <person name="Testolin R."/>
            <person name="Stella A."/>
            <person name="Tartarini S."/>
            <person name="Tonutti P."/>
            <person name="Arus P."/>
            <person name="Orellana A."/>
            <person name="Wells C."/>
            <person name="Main D."/>
            <person name="Vizzotto G."/>
            <person name="Silva H."/>
            <person name="Salamini F."/>
            <person name="Schmutz J."/>
            <person name="Morgante M."/>
            <person name="Rokhsar D.S."/>
        </authorList>
    </citation>
    <scope>NUCLEOTIDE SEQUENCE [LARGE SCALE GENOMIC DNA]</scope>
    <source>
        <strain evidence="2">cv. Nemared</strain>
    </source>
</reference>
<feature type="non-terminal residue" evidence="1">
    <location>
        <position position="1"/>
    </location>
</feature>
<protein>
    <submittedName>
        <fullName evidence="1">Uncharacterized protein</fullName>
    </submittedName>
</protein>